<comment type="caution">
    <text evidence="1">The sequence shown here is derived from an EMBL/GenBank/DDBJ whole genome shotgun (WGS) entry which is preliminary data.</text>
</comment>
<dbReference type="OrthoDB" id="133438at2157"/>
<reference evidence="1 2" key="1">
    <citation type="submission" date="2017-11" db="EMBL/GenBank/DDBJ databases">
        <title>Isolation and Characterization of Methanogenic Archaea from Saline Meromictic Lake at Siberia.</title>
        <authorList>
            <person name="Shen Y."/>
            <person name="Huang H.-H."/>
            <person name="Lai M.-C."/>
            <person name="Chen S.-C."/>
        </authorList>
    </citation>
    <scope>NUCLEOTIDE SEQUENCE [LARGE SCALE GENOMIC DNA]</scope>
    <source>
        <strain evidence="1 2">SY-01</strain>
    </source>
</reference>
<evidence type="ECO:0000313" key="2">
    <source>
        <dbReference type="Proteomes" id="UP000297295"/>
    </source>
</evidence>
<organism evidence="1 2">
    <name type="scientific">Methanolobus halotolerans</name>
    <dbReference type="NCBI Taxonomy" id="2052935"/>
    <lineage>
        <taxon>Archaea</taxon>
        <taxon>Methanobacteriati</taxon>
        <taxon>Methanobacteriota</taxon>
        <taxon>Stenosarchaea group</taxon>
        <taxon>Methanomicrobia</taxon>
        <taxon>Methanosarcinales</taxon>
        <taxon>Methanosarcinaceae</taxon>
        <taxon>Methanolobus</taxon>
    </lineage>
</organism>
<dbReference type="PANTHER" id="PTHR46637:SF1">
    <property type="entry name" value="BLL5188 PROTEIN"/>
    <property type="match status" value="1"/>
</dbReference>
<protein>
    <recommendedName>
        <fullName evidence="3">Transposase of IS4/5 family</fullName>
    </recommendedName>
</protein>
<accession>A0A4E0Q3F9</accession>
<dbReference type="RefSeq" id="WP_135390229.1">
    <property type="nucleotide sequence ID" value="NZ_PGGK01000012.1"/>
</dbReference>
<evidence type="ECO:0000313" key="1">
    <source>
        <dbReference type="EMBL" id="TGC08025.1"/>
    </source>
</evidence>
<keyword evidence="2" id="KW-1185">Reference proteome</keyword>
<gene>
    <name evidence="1" type="ORF">CUN85_10305</name>
</gene>
<proteinExistence type="predicted"/>
<dbReference type="InterPro" id="IPR052909">
    <property type="entry name" value="Transposase_6_like"/>
</dbReference>
<name>A0A4E0Q3F9_9EURY</name>
<dbReference type="Proteomes" id="UP000297295">
    <property type="component" value="Unassembled WGS sequence"/>
</dbReference>
<evidence type="ECO:0008006" key="3">
    <source>
        <dbReference type="Google" id="ProtNLM"/>
    </source>
</evidence>
<sequence length="72" mass="8380">MPECYGSYATAWRRLKRWSEEGIWKELMESLRDSAYNDGKFSIDIVCVDSTFVETKKGDKIPHTTVTRKGME</sequence>
<dbReference type="PANTHER" id="PTHR46637">
    <property type="entry name" value="TIS1421-TRANSPOSASE PROTEIN A"/>
    <property type="match status" value="1"/>
</dbReference>
<dbReference type="EMBL" id="PGGK01000012">
    <property type="protein sequence ID" value="TGC08025.1"/>
    <property type="molecule type" value="Genomic_DNA"/>
</dbReference>
<dbReference type="AlphaFoldDB" id="A0A4E0Q3F9"/>